<organism evidence="2 3">
    <name type="scientific">Niveispirillum lacus</name>
    <dbReference type="NCBI Taxonomy" id="1981099"/>
    <lineage>
        <taxon>Bacteria</taxon>
        <taxon>Pseudomonadati</taxon>
        <taxon>Pseudomonadota</taxon>
        <taxon>Alphaproteobacteria</taxon>
        <taxon>Rhodospirillales</taxon>
        <taxon>Azospirillaceae</taxon>
        <taxon>Niveispirillum</taxon>
    </lineage>
</organism>
<evidence type="ECO:0000313" key="3">
    <source>
        <dbReference type="Proteomes" id="UP000216998"/>
    </source>
</evidence>
<evidence type="ECO:0000256" key="1">
    <source>
        <dbReference type="SAM" id="Coils"/>
    </source>
</evidence>
<dbReference type="SUPFAM" id="SSF46689">
    <property type="entry name" value="Homeodomain-like"/>
    <property type="match status" value="1"/>
</dbReference>
<evidence type="ECO:0000313" key="2">
    <source>
        <dbReference type="EMBL" id="OYQ32327.1"/>
    </source>
</evidence>
<dbReference type="Gene3D" id="1.10.10.60">
    <property type="entry name" value="Homeodomain-like"/>
    <property type="match status" value="1"/>
</dbReference>
<keyword evidence="3" id="KW-1185">Reference proteome</keyword>
<gene>
    <name evidence="2" type="ORF">CHU95_16105</name>
</gene>
<comment type="caution">
    <text evidence="2">The sequence shown here is derived from an EMBL/GenBank/DDBJ whole genome shotgun (WGS) entry which is preliminary data.</text>
</comment>
<keyword evidence="1" id="KW-0175">Coiled coil</keyword>
<dbReference type="GO" id="GO:0003677">
    <property type="term" value="F:DNA binding"/>
    <property type="evidence" value="ECO:0007669"/>
    <property type="project" value="InterPro"/>
</dbReference>
<protein>
    <recommendedName>
        <fullName evidence="4">Transposase</fullName>
    </recommendedName>
</protein>
<dbReference type="EMBL" id="NOXU01000031">
    <property type="protein sequence ID" value="OYQ32327.1"/>
    <property type="molecule type" value="Genomic_DNA"/>
</dbReference>
<dbReference type="Pfam" id="PF01527">
    <property type="entry name" value="HTH_Tnp_1"/>
    <property type="match status" value="1"/>
</dbReference>
<accession>A0A255YSX6</accession>
<dbReference type="InterPro" id="IPR002514">
    <property type="entry name" value="Transposase_8"/>
</dbReference>
<reference evidence="2 3" key="1">
    <citation type="submission" date="2017-07" db="EMBL/GenBank/DDBJ databases">
        <title>Niveispirillum cyanobacteriorum sp. nov., isolated from cyanobacterial aggregates in a eutrophic lake.</title>
        <authorList>
            <person name="Cai H."/>
        </authorList>
    </citation>
    <scope>NUCLEOTIDE SEQUENCE [LARGE SCALE GENOMIC DNA]</scope>
    <source>
        <strain evidence="3">TH1-14</strain>
    </source>
</reference>
<sequence>MAGGSRAAGPDIDGYRHLGCRTMAGCRRVKATNHPSGSKGMLKRRYTTEEVEQKLALADALLNEGYKIVDIARELGVTRVTYYRWRQDQAGEKPAMIRRLEQLERENAELRRRLADLLRAGYRTEAAAA</sequence>
<proteinExistence type="predicted"/>
<evidence type="ECO:0008006" key="4">
    <source>
        <dbReference type="Google" id="ProtNLM"/>
    </source>
</evidence>
<dbReference type="AlphaFoldDB" id="A0A255YSX6"/>
<feature type="coiled-coil region" evidence="1">
    <location>
        <begin position="93"/>
        <end position="120"/>
    </location>
</feature>
<dbReference type="GO" id="GO:0006313">
    <property type="term" value="P:DNA transposition"/>
    <property type="evidence" value="ECO:0007669"/>
    <property type="project" value="InterPro"/>
</dbReference>
<dbReference type="InterPro" id="IPR009057">
    <property type="entry name" value="Homeodomain-like_sf"/>
</dbReference>
<dbReference type="OrthoDB" id="9809060at2"/>
<dbReference type="Proteomes" id="UP000216998">
    <property type="component" value="Unassembled WGS sequence"/>
</dbReference>
<name>A0A255YSX6_9PROT</name>
<dbReference type="GO" id="GO:0004803">
    <property type="term" value="F:transposase activity"/>
    <property type="evidence" value="ECO:0007669"/>
    <property type="project" value="InterPro"/>
</dbReference>